<feature type="region of interest" description="Disordered" evidence="2">
    <location>
        <begin position="1"/>
        <end position="316"/>
    </location>
</feature>
<keyword evidence="4" id="KW-1185">Reference proteome</keyword>
<proteinExistence type="predicted"/>
<dbReference type="OrthoDB" id="25466at2759"/>
<keyword evidence="1" id="KW-0677">Repeat</keyword>
<reference evidence="3" key="1">
    <citation type="submission" date="2022-03" db="EMBL/GenBank/DDBJ databases">
        <authorList>
            <person name="Martin C."/>
        </authorList>
    </citation>
    <scope>NUCLEOTIDE SEQUENCE</scope>
</reference>
<gene>
    <name evidence="3" type="ORF">OFUS_LOCUS9640</name>
</gene>
<dbReference type="InterPro" id="IPR006623">
    <property type="entry name" value="THEG"/>
</dbReference>
<feature type="compositionally biased region" description="Basic residues" evidence="2">
    <location>
        <begin position="239"/>
        <end position="253"/>
    </location>
</feature>
<evidence type="ECO:0000256" key="1">
    <source>
        <dbReference type="ARBA" id="ARBA00022737"/>
    </source>
</evidence>
<dbReference type="PANTHER" id="PTHR15901:SF15">
    <property type="entry name" value="TESTICULAR HAPLOID EXPRESSED GENE PROTEIN-LIKE"/>
    <property type="match status" value="1"/>
</dbReference>
<feature type="compositionally biased region" description="Polar residues" evidence="2">
    <location>
        <begin position="42"/>
        <end position="51"/>
    </location>
</feature>
<evidence type="ECO:0000313" key="3">
    <source>
        <dbReference type="EMBL" id="CAH1783291.1"/>
    </source>
</evidence>
<feature type="compositionally biased region" description="Basic and acidic residues" evidence="2">
    <location>
        <begin position="112"/>
        <end position="121"/>
    </location>
</feature>
<evidence type="ECO:0000313" key="4">
    <source>
        <dbReference type="Proteomes" id="UP000749559"/>
    </source>
</evidence>
<feature type="compositionally biased region" description="Low complexity" evidence="2">
    <location>
        <begin position="97"/>
        <end position="107"/>
    </location>
</feature>
<name>A0A8S4NN39_OWEFU</name>
<sequence>MTTENNRPNMSADDNERHAKKKADVESSKNETNELNDDSNENTKSVDQTPVNARANDNESNRNENQVNTQADEILEDEDEKQLSSDTEHDDTHNVQKNSKNNSNNYDNNDELSTKNDETKSKSNSKSESNSKEYKTAENKSNNENDHGDTKQSSKNNRRKKSSKSGRPIQDQKRPGELSGSPYASMQSLASGDARPKSSSSKRQRKKQSMSSQSGQNNDSARTREDDHENQSDMNVKPTRIRPKTKGRKPRDKSHKENRIVDEESIDDNQSNNSGGSRNDNDEPRSKSSRRHGQGRRERAKSAPAGGVRTKQPTTRILQLSKHKDSKSVWLTRFGESIMWGTQDMLWDISDAAMAADPTGRVMDLSIPKKNFQTGNKVNRPEFVYSCGRSSEIWDVSPLAKKAECSDRVGFLANPKQAPAAYKEKEGRPSYLYSSGRVSPLWKVHPAAKSCGERERTMGLARPKMPHQSFTGAKPIATIIPRPALSARCTDRLETLAESKNRSEGPFREPMWPVSDRAKTAQPSNRSLELAKPKSLAEGYIPERGVEWPVTRGAKKAIASARTTALSEPIVRASMDHVQFDPDAFLVSPLALKARCAPRIEELSQPIQR</sequence>
<feature type="compositionally biased region" description="Basic and acidic residues" evidence="2">
    <location>
        <begin position="498"/>
        <end position="507"/>
    </location>
</feature>
<protein>
    <submittedName>
        <fullName evidence="3">Uncharacterized protein</fullName>
    </submittedName>
</protein>
<feature type="region of interest" description="Disordered" evidence="2">
    <location>
        <begin position="498"/>
        <end position="529"/>
    </location>
</feature>
<dbReference type="Proteomes" id="UP000749559">
    <property type="component" value="Unassembled WGS sequence"/>
</dbReference>
<dbReference type="InterPro" id="IPR042401">
    <property type="entry name" value="SPMAP2-like"/>
</dbReference>
<feature type="compositionally biased region" description="Basic and acidic residues" evidence="2">
    <location>
        <begin position="221"/>
        <end position="231"/>
    </location>
</feature>
<dbReference type="AlphaFoldDB" id="A0A8S4NN39"/>
<dbReference type="Pfam" id="PF14912">
    <property type="entry name" value="THEG"/>
    <property type="match status" value="3"/>
</dbReference>
<dbReference type="SMART" id="SM00705">
    <property type="entry name" value="THEG"/>
    <property type="match status" value="7"/>
</dbReference>
<organism evidence="3 4">
    <name type="scientific">Owenia fusiformis</name>
    <name type="common">Polychaete worm</name>
    <dbReference type="NCBI Taxonomy" id="6347"/>
    <lineage>
        <taxon>Eukaryota</taxon>
        <taxon>Metazoa</taxon>
        <taxon>Spiralia</taxon>
        <taxon>Lophotrochozoa</taxon>
        <taxon>Annelida</taxon>
        <taxon>Polychaeta</taxon>
        <taxon>Sedentaria</taxon>
        <taxon>Canalipalpata</taxon>
        <taxon>Sabellida</taxon>
        <taxon>Oweniida</taxon>
        <taxon>Oweniidae</taxon>
        <taxon>Owenia</taxon>
    </lineage>
</organism>
<evidence type="ECO:0000256" key="2">
    <source>
        <dbReference type="SAM" id="MobiDB-lite"/>
    </source>
</evidence>
<feature type="compositionally biased region" description="Basic and acidic residues" evidence="2">
    <location>
        <begin position="14"/>
        <end position="32"/>
    </location>
</feature>
<dbReference type="PANTHER" id="PTHR15901">
    <property type="entry name" value="TESTICULAR HAPLOID EXPRESSED GENE PROTEIN"/>
    <property type="match status" value="1"/>
</dbReference>
<dbReference type="EMBL" id="CAIIXF020000005">
    <property type="protein sequence ID" value="CAH1783291.1"/>
    <property type="molecule type" value="Genomic_DNA"/>
</dbReference>
<feature type="compositionally biased region" description="Low complexity" evidence="2">
    <location>
        <begin position="268"/>
        <end position="278"/>
    </location>
</feature>
<accession>A0A8S4NN39</accession>
<feature type="compositionally biased region" description="Basic and acidic residues" evidence="2">
    <location>
        <begin position="81"/>
        <end position="94"/>
    </location>
</feature>
<comment type="caution">
    <text evidence="3">The sequence shown here is derived from an EMBL/GenBank/DDBJ whole genome shotgun (WGS) entry which is preliminary data.</text>
</comment>
<feature type="compositionally biased region" description="Basic and acidic residues" evidence="2">
    <location>
        <begin position="129"/>
        <end position="152"/>
    </location>
</feature>